<keyword evidence="3" id="KW-1185">Reference proteome</keyword>
<gene>
    <name evidence="2" type="ORF">L0M14_06670</name>
</gene>
<dbReference type="RefSeq" id="WP_235121407.1">
    <property type="nucleotide sequence ID" value="NZ_CP090978.1"/>
</dbReference>
<feature type="compositionally biased region" description="Pro residues" evidence="1">
    <location>
        <begin position="52"/>
        <end position="61"/>
    </location>
</feature>
<proteinExistence type="predicted"/>
<protein>
    <submittedName>
        <fullName evidence="2">Uncharacterized protein</fullName>
    </submittedName>
</protein>
<dbReference type="EMBL" id="CP090978">
    <property type="protein sequence ID" value="UJF34834.1"/>
    <property type="molecule type" value="Genomic_DNA"/>
</dbReference>
<dbReference type="Proteomes" id="UP001649230">
    <property type="component" value="Chromosome"/>
</dbReference>
<evidence type="ECO:0000256" key="1">
    <source>
        <dbReference type="SAM" id="MobiDB-lite"/>
    </source>
</evidence>
<accession>A0ABY3SM85</accession>
<evidence type="ECO:0000313" key="2">
    <source>
        <dbReference type="EMBL" id="UJF34834.1"/>
    </source>
</evidence>
<organism evidence="2 3">
    <name type="scientific">Paenibacillus hexagrammi</name>
    <dbReference type="NCBI Taxonomy" id="2908839"/>
    <lineage>
        <taxon>Bacteria</taxon>
        <taxon>Bacillati</taxon>
        <taxon>Bacillota</taxon>
        <taxon>Bacilli</taxon>
        <taxon>Bacillales</taxon>
        <taxon>Paenibacillaceae</taxon>
        <taxon>Paenibacillus</taxon>
    </lineage>
</organism>
<evidence type="ECO:0000313" key="3">
    <source>
        <dbReference type="Proteomes" id="UP001649230"/>
    </source>
</evidence>
<reference evidence="2 3" key="1">
    <citation type="journal article" date="2024" name="Int. J. Syst. Evol. Microbiol.">
        <title>Paenibacillus hexagrammi sp. nov., a novel bacterium isolated from the gut content of Hexagrammos agrammus.</title>
        <authorList>
            <person name="Jung H.K."/>
            <person name="Kim D.G."/>
            <person name="Zin H."/>
            <person name="Park J."/>
            <person name="Jung H."/>
            <person name="Kim Y.O."/>
            <person name="Kong H.J."/>
            <person name="Kim J.W."/>
            <person name="Kim Y.S."/>
        </authorList>
    </citation>
    <scope>NUCLEOTIDE SEQUENCE [LARGE SCALE GENOMIC DNA]</scope>
    <source>
        <strain evidence="2 3">YPD9-1</strain>
    </source>
</reference>
<name>A0ABY3SM85_9BACL</name>
<sequence length="61" mass="6777">MNFYINHIKVNSIANLGVLNIGWNILSENRSTEIAQGVNEKTPVETPEDVLLPPPHPVVNE</sequence>
<feature type="region of interest" description="Disordered" evidence="1">
    <location>
        <begin position="39"/>
        <end position="61"/>
    </location>
</feature>